<proteinExistence type="predicted"/>
<feature type="transmembrane region" description="Helical" evidence="6">
    <location>
        <begin position="357"/>
        <end position="376"/>
    </location>
</feature>
<dbReference type="Pfam" id="PF01943">
    <property type="entry name" value="Polysacc_synt"/>
    <property type="match status" value="1"/>
</dbReference>
<dbReference type="CDD" id="cd13125">
    <property type="entry name" value="MATE_like_10"/>
    <property type="match status" value="1"/>
</dbReference>
<protein>
    <submittedName>
        <fullName evidence="7">O-antigen translocase</fullName>
    </submittedName>
</protein>
<sequence length="419" mass="47569">MLKITSFNSMGVSIRLVLAFVSQKVIAELLGPSGVAQLGNIRNILPMIESFSTLGVFNGIVKYVSEHREEEKELQKLFSTAFVYILCASLFAFFVLFFGAEILNDYIFPNQEFSFVFKIVAISVPFIALVRIFNGVVNGLSAYKSFVTINLISYVCSILLLIVMVLYKNINGALIAIAISPIVQFTLVAYFYIKVIKDYVKFKDLSFSIPYKNELFAFTIMSLVSTFLGNFVEMYLRGELTNKIGIHDAGNWTGMTNISKQYIMFISAILTLYVLPKFSTIKNSIAFRKEVLNIYKTVLPLFALGMLLIFFCREWVILIAKSDEFLGMKPLFKWQLLGDFIKIASVIIAHQFFAKKMVIQFVVTELFSLIIFYFLASFFIESLGAEGVVLAHFIRFVLYFLLVVVMLKKHLFGNHAIKG</sequence>
<evidence type="ECO:0000256" key="6">
    <source>
        <dbReference type="SAM" id="Phobius"/>
    </source>
</evidence>
<keyword evidence="5 6" id="KW-0472">Membrane</keyword>
<comment type="subcellular location">
    <subcellularLocation>
        <location evidence="1">Cell membrane</location>
        <topology evidence="1">Multi-pass membrane protein</topology>
    </subcellularLocation>
</comment>
<reference evidence="8" key="1">
    <citation type="journal article" date="2019" name="Int. J. Syst. Evol. Microbiol.">
        <title>The Global Catalogue of Microorganisms (GCM) 10K type strain sequencing project: providing services to taxonomists for standard genome sequencing and annotation.</title>
        <authorList>
            <consortium name="The Broad Institute Genomics Platform"/>
            <consortium name="The Broad Institute Genome Sequencing Center for Infectious Disease"/>
            <person name="Wu L."/>
            <person name="Ma J."/>
        </authorList>
    </citation>
    <scope>NUCLEOTIDE SEQUENCE [LARGE SCALE GENOMIC DNA]</scope>
    <source>
        <strain evidence="8">CCUG 62114</strain>
    </source>
</reference>
<dbReference type="InterPro" id="IPR050833">
    <property type="entry name" value="Poly_Biosynth_Transport"/>
</dbReference>
<name>A0ABW3I5K0_9FLAO</name>
<organism evidence="7 8">
    <name type="scientific">Pseudofulvibacter geojedonensis</name>
    <dbReference type="NCBI Taxonomy" id="1123758"/>
    <lineage>
        <taxon>Bacteria</taxon>
        <taxon>Pseudomonadati</taxon>
        <taxon>Bacteroidota</taxon>
        <taxon>Flavobacteriia</taxon>
        <taxon>Flavobacteriales</taxon>
        <taxon>Flavobacteriaceae</taxon>
        <taxon>Pseudofulvibacter</taxon>
    </lineage>
</organism>
<keyword evidence="4 6" id="KW-1133">Transmembrane helix</keyword>
<evidence type="ECO:0000256" key="3">
    <source>
        <dbReference type="ARBA" id="ARBA00022692"/>
    </source>
</evidence>
<feature type="transmembrane region" description="Helical" evidence="6">
    <location>
        <begin position="261"/>
        <end position="278"/>
    </location>
</feature>
<evidence type="ECO:0000313" key="8">
    <source>
        <dbReference type="Proteomes" id="UP001596997"/>
    </source>
</evidence>
<feature type="transmembrane region" description="Helical" evidence="6">
    <location>
        <begin position="173"/>
        <end position="193"/>
    </location>
</feature>
<keyword evidence="2" id="KW-1003">Cell membrane</keyword>
<dbReference type="Proteomes" id="UP001596997">
    <property type="component" value="Unassembled WGS sequence"/>
</dbReference>
<feature type="transmembrane region" description="Helical" evidence="6">
    <location>
        <begin position="332"/>
        <end position="350"/>
    </location>
</feature>
<evidence type="ECO:0000313" key="7">
    <source>
        <dbReference type="EMBL" id="MFD0965051.1"/>
    </source>
</evidence>
<evidence type="ECO:0000256" key="1">
    <source>
        <dbReference type="ARBA" id="ARBA00004651"/>
    </source>
</evidence>
<dbReference type="PANTHER" id="PTHR30250">
    <property type="entry name" value="PST FAMILY PREDICTED COLANIC ACID TRANSPORTER"/>
    <property type="match status" value="1"/>
</dbReference>
<feature type="transmembrane region" description="Helical" evidence="6">
    <location>
        <begin position="81"/>
        <end position="103"/>
    </location>
</feature>
<dbReference type="InterPro" id="IPR044550">
    <property type="entry name" value="WzxE"/>
</dbReference>
<dbReference type="InterPro" id="IPR002797">
    <property type="entry name" value="Polysacc_synth"/>
</dbReference>
<dbReference type="EMBL" id="JBHTJM010000010">
    <property type="protein sequence ID" value="MFD0965051.1"/>
    <property type="molecule type" value="Genomic_DNA"/>
</dbReference>
<feature type="transmembrane region" description="Helical" evidence="6">
    <location>
        <begin position="298"/>
        <end position="320"/>
    </location>
</feature>
<feature type="transmembrane region" description="Helical" evidence="6">
    <location>
        <begin position="214"/>
        <end position="232"/>
    </location>
</feature>
<feature type="transmembrane region" description="Helical" evidence="6">
    <location>
        <begin position="388"/>
        <end position="407"/>
    </location>
</feature>
<feature type="transmembrane region" description="Helical" evidence="6">
    <location>
        <begin position="146"/>
        <end position="167"/>
    </location>
</feature>
<accession>A0ABW3I5K0</accession>
<dbReference type="RefSeq" id="WP_377716893.1">
    <property type="nucleotide sequence ID" value="NZ_JBHTJM010000010.1"/>
</dbReference>
<comment type="caution">
    <text evidence="7">The sequence shown here is derived from an EMBL/GenBank/DDBJ whole genome shotgun (WGS) entry which is preliminary data.</text>
</comment>
<evidence type="ECO:0000256" key="2">
    <source>
        <dbReference type="ARBA" id="ARBA00022475"/>
    </source>
</evidence>
<feature type="transmembrane region" description="Helical" evidence="6">
    <location>
        <begin position="115"/>
        <end position="134"/>
    </location>
</feature>
<dbReference type="PANTHER" id="PTHR30250:SF30">
    <property type="entry name" value="LIPID III FLIPPASE"/>
    <property type="match status" value="1"/>
</dbReference>
<keyword evidence="3 6" id="KW-0812">Transmembrane</keyword>
<gene>
    <name evidence="7" type="ORF">ACFQ1O_13625</name>
</gene>
<keyword evidence="8" id="KW-1185">Reference proteome</keyword>
<evidence type="ECO:0000256" key="5">
    <source>
        <dbReference type="ARBA" id="ARBA00023136"/>
    </source>
</evidence>
<evidence type="ECO:0000256" key="4">
    <source>
        <dbReference type="ARBA" id="ARBA00022989"/>
    </source>
</evidence>